<dbReference type="AlphaFoldDB" id="L1IUP9"/>
<dbReference type="Proteomes" id="UP000011087">
    <property type="component" value="Unassembled WGS sequence"/>
</dbReference>
<dbReference type="eggNOG" id="ENOG502RY6W">
    <property type="taxonomic scope" value="Eukaryota"/>
</dbReference>
<reference evidence="3" key="3">
    <citation type="submission" date="2016-03" db="UniProtKB">
        <authorList>
            <consortium name="EnsemblProtists"/>
        </authorList>
    </citation>
    <scope>IDENTIFICATION</scope>
</reference>
<dbReference type="HOGENOM" id="CLU_1139845_0_0_1"/>
<reference evidence="4" key="2">
    <citation type="submission" date="2012-11" db="EMBL/GenBank/DDBJ databases">
        <authorList>
            <person name="Kuo A."/>
            <person name="Curtis B.A."/>
            <person name="Tanifuji G."/>
            <person name="Burki F."/>
            <person name="Gruber A."/>
            <person name="Irimia M."/>
            <person name="Maruyama S."/>
            <person name="Arias M.C."/>
            <person name="Ball S.G."/>
            <person name="Gile G.H."/>
            <person name="Hirakawa Y."/>
            <person name="Hopkins J.F."/>
            <person name="Rensing S.A."/>
            <person name="Schmutz J."/>
            <person name="Symeonidi A."/>
            <person name="Elias M."/>
            <person name="Eveleigh R.J."/>
            <person name="Herman E.K."/>
            <person name="Klute M.J."/>
            <person name="Nakayama T."/>
            <person name="Obornik M."/>
            <person name="Reyes-Prieto A."/>
            <person name="Armbrust E.V."/>
            <person name="Aves S.J."/>
            <person name="Beiko R.G."/>
            <person name="Coutinho P."/>
            <person name="Dacks J.B."/>
            <person name="Durnford D.G."/>
            <person name="Fast N.M."/>
            <person name="Green B.R."/>
            <person name="Grisdale C."/>
            <person name="Hempe F."/>
            <person name="Henrissat B."/>
            <person name="Hoppner M.P."/>
            <person name="Ishida K.-I."/>
            <person name="Kim E."/>
            <person name="Koreny L."/>
            <person name="Kroth P.G."/>
            <person name="Liu Y."/>
            <person name="Malik S.-B."/>
            <person name="Maier U.G."/>
            <person name="McRose D."/>
            <person name="Mock T."/>
            <person name="Neilson J.A."/>
            <person name="Onodera N.T."/>
            <person name="Poole A.M."/>
            <person name="Pritham E.J."/>
            <person name="Richards T.A."/>
            <person name="Rocap G."/>
            <person name="Roy S.W."/>
            <person name="Sarai C."/>
            <person name="Schaack S."/>
            <person name="Shirato S."/>
            <person name="Slamovits C.H."/>
            <person name="Spencer D.F."/>
            <person name="Suzuki S."/>
            <person name="Worden A.Z."/>
            <person name="Zauner S."/>
            <person name="Barry K."/>
            <person name="Bell C."/>
            <person name="Bharti A.K."/>
            <person name="Crow J.A."/>
            <person name="Grimwood J."/>
            <person name="Kramer R."/>
            <person name="Lindquist E."/>
            <person name="Lucas S."/>
            <person name="Salamov A."/>
            <person name="McFadden G.I."/>
            <person name="Lane C.E."/>
            <person name="Keeling P.J."/>
            <person name="Gray M.W."/>
            <person name="Grigoriev I.V."/>
            <person name="Archibald J.M."/>
        </authorList>
    </citation>
    <scope>NUCLEOTIDE SEQUENCE</scope>
    <source>
        <strain evidence="4">CCMP2712</strain>
    </source>
</reference>
<dbReference type="Pfam" id="PF00903">
    <property type="entry name" value="Glyoxalase"/>
    <property type="match status" value="1"/>
</dbReference>
<sequence length="244" mass="28143">MYTRTNMIVVFSMYTRTNMIVVFSMYTRTKMIVVFSMYTRTKMIVVFSMYTRTMMDVVFSMCTRTTMTDIFSLAFSYELLRLVAKSLPGRSFSSKSVNPVPPFHLAFPVNCLERSKQFYGEVLGCEEGRSSPGKWIDFSLFGHQLVCHFVGKDYKAPEFFNPVGGDEVPVPHFGLVLEKEAFHSLAERLDKAGVQFVIRPQLRFQGQPGEQWTMFLKDPSNNALEFKAMTHPENLFAKYQVKDK</sequence>
<name>L1IUP9_GUITC</name>
<accession>L1IUP9</accession>
<dbReference type="EMBL" id="JH993035">
    <property type="protein sequence ID" value="EKX39991.1"/>
    <property type="molecule type" value="Genomic_DNA"/>
</dbReference>
<dbReference type="EnsemblProtists" id="EKX39991">
    <property type="protein sequence ID" value="EKX39991"/>
    <property type="gene ID" value="GUITHDRAFT_164811"/>
</dbReference>
<dbReference type="InterPro" id="IPR029068">
    <property type="entry name" value="Glyas_Bleomycin-R_OHBP_Dase"/>
</dbReference>
<dbReference type="InterPro" id="IPR037523">
    <property type="entry name" value="VOC_core"/>
</dbReference>
<dbReference type="GeneID" id="17296753"/>
<dbReference type="RefSeq" id="XP_005826971.1">
    <property type="nucleotide sequence ID" value="XM_005826914.1"/>
</dbReference>
<keyword evidence="4" id="KW-1185">Reference proteome</keyword>
<organism evidence="2">
    <name type="scientific">Guillardia theta (strain CCMP2712)</name>
    <name type="common">Cryptophyte</name>
    <dbReference type="NCBI Taxonomy" id="905079"/>
    <lineage>
        <taxon>Eukaryota</taxon>
        <taxon>Cryptophyceae</taxon>
        <taxon>Pyrenomonadales</taxon>
        <taxon>Geminigeraceae</taxon>
        <taxon>Guillardia</taxon>
    </lineage>
</organism>
<dbReference type="CDD" id="cd08357">
    <property type="entry name" value="VOC_like"/>
    <property type="match status" value="1"/>
</dbReference>
<reference evidence="2 4" key="1">
    <citation type="journal article" date="2012" name="Nature">
        <title>Algal genomes reveal evolutionary mosaicism and the fate of nucleomorphs.</title>
        <authorList>
            <consortium name="DOE Joint Genome Institute"/>
            <person name="Curtis B.A."/>
            <person name="Tanifuji G."/>
            <person name="Burki F."/>
            <person name="Gruber A."/>
            <person name="Irimia M."/>
            <person name="Maruyama S."/>
            <person name="Arias M.C."/>
            <person name="Ball S.G."/>
            <person name="Gile G.H."/>
            <person name="Hirakawa Y."/>
            <person name="Hopkins J.F."/>
            <person name="Kuo A."/>
            <person name="Rensing S.A."/>
            <person name="Schmutz J."/>
            <person name="Symeonidi A."/>
            <person name="Elias M."/>
            <person name="Eveleigh R.J."/>
            <person name="Herman E.K."/>
            <person name="Klute M.J."/>
            <person name="Nakayama T."/>
            <person name="Obornik M."/>
            <person name="Reyes-Prieto A."/>
            <person name="Armbrust E.V."/>
            <person name="Aves S.J."/>
            <person name="Beiko R.G."/>
            <person name="Coutinho P."/>
            <person name="Dacks J.B."/>
            <person name="Durnford D.G."/>
            <person name="Fast N.M."/>
            <person name="Green B.R."/>
            <person name="Grisdale C.J."/>
            <person name="Hempel F."/>
            <person name="Henrissat B."/>
            <person name="Hoppner M.P."/>
            <person name="Ishida K."/>
            <person name="Kim E."/>
            <person name="Koreny L."/>
            <person name="Kroth P.G."/>
            <person name="Liu Y."/>
            <person name="Malik S.B."/>
            <person name="Maier U.G."/>
            <person name="McRose D."/>
            <person name="Mock T."/>
            <person name="Neilson J.A."/>
            <person name="Onodera N.T."/>
            <person name="Poole A.M."/>
            <person name="Pritham E.J."/>
            <person name="Richards T.A."/>
            <person name="Rocap G."/>
            <person name="Roy S.W."/>
            <person name="Sarai C."/>
            <person name="Schaack S."/>
            <person name="Shirato S."/>
            <person name="Slamovits C.H."/>
            <person name="Spencer D.F."/>
            <person name="Suzuki S."/>
            <person name="Worden A.Z."/>
            <person name="Zauner S."/>
            <person name="Barry K."/>
            <person name="Bell C."/>
            <person name="Bharti A.K."/>
            <person name="Crow J.A."/>
            <person name="Grimwood J."/>
            <person name="Kramer R."/>
            <person name="Lindquist E."/>
            <person name="Lucas S."/>
            <person name="Salamov A."/>
            <person name="McFadden G.I."/>
            <person name="Lane C.E."/>
            <person name="Keeling P.J."/>
            <person name="Gray M.W."/>
            <person name="Grigoriev I.V."/>
            <person name="Archibald J.M."/>
        </authorList>
    </citation>
    <scope>NUCLEOTIDE SEQUENCE</scope>
    <source>
        <strain evidence="2 4">CCMP2712</strain>
    </source>
</reference>
<dbReference type="PANTHER" id="PTHR39434">
    <property type="match status" value="1"/>
</dbReference>
<dbReference type="KEGG" id="gtt:GUITHDRAFT_164811"/>
<proteinExistence type="predicted"/>
<evidence type="ECO:0000313" key="3">
    <source>
        <dbReference type="EnsemblProtists" id="EKX39991"/>
    </source>
</evidence>
<dbReference type="PANTHER" id="PTHR39434:SF1">
    <property type="entry name" value="VOC DOMAIN-CONTAINING PROTEIN"/>
    <property type="match status" value="1"/>
</dbReference>
<feature type="domain" description="VOC" evidence="1">
    <location>
        <begin position="101"/>
        <end position="229"/>
    </location>
</feature>
<evidence type="ECO:0000313" key="4">
    <source>
        <dbReference type="Proteomes" id="UP000011087"/>
    </source>
</evidence>
<dbReference type="PaxDb" id="55529-EKX39991"/>
<dbReference type="OMA" id="DFNLFGH"/>
<gene>
    <name evidence="2" type="ORF">GUITHDRAFT_164811</name>
</gene>
<dbReference type="PROSITE" id="PS51819">
    <property type="entry name" value="VOC"/>
    <property type="match status" value="1"/>
</dbReference>
<evidence type="ECO:0000313" key="2">
    <source>
        <dbReference type="EMBL" id="EKX39991.1"/>
    </source>
</evidence>
<dbReference type="OrthoDB" id="2580091at2759"/>
<dbReference type="SUPFAM" id="SSF54593">
    <property type="entry name" value="Glyoxalase/Bleomycin resistance protein/Dihydroxybiphenyl dioxygenase"/>
    <property type="match status" value="1"/>
</dbReference>
<dbReference type="Gene3D" id="3.10.180.10">
    <property type="entry name" value="2,3-Dihydroxybiphenyl 1,2-Dioxygenase, domain 1"/>
    <property type="match status" value="1"/>
</dbReference>
<evidence type="ECO:0000259" key="1">
    <source>
        <dbReference type="PROSITE" id="PS51819"/>
    </source>
</evidence>
<protein>
    <recommendedName>
        <fullName evidence="1">VOC domain-containing protein</fullName>
    </recommendedName>
</protein>
<dbReference type="InterPro" id="IPR004360">
    <property type="entry name" value="Glyas_Fos-R_dOase_dom"/>
</dbReference>